<dbReference type="InterPro" id="IPR012334">
    <property type="entry name" value="Pectin_lyas_fold"/>
</dbReference>
<keyword evidence="3" id="KW-0732">Signal</keyword>
<dbReference type="AlphaFoldDB" id="A0A4U0GRE0"/>
<keyword evidence="1" id="KW-0479">Metal-binding</keyword>
<accession>A0A4U0GRE0</accession>
<reference evidence="4 5" key="1">
    <citation type="submission" date="2019-04" db="EMBL/GenBank/DDBJ databases">
        <title>Sphingobacterium olei sp. nov., isolated from oil-contaminated soil.</title>
        <authorList>
            <person name="Liu B."/>
        </authorList>
    </citation>
    <scope>NUCLEOTIDE SEQUENCE [LARGE SCALE GENOMIC DNA]</scope>
    <source>
        <strain evidence="4 5">Y3L14</strain>
    </source>
</reference>
<dbReference type="PANTHER" id="PTHR42970">
    <property type="entry name" value="PECTATE LYASE C-RELATED"/>
    <property type="match status" value="1"/>
</dbReference>
<organism evidence="4 5">
    <name type="scientific">Sphingobacterium alkalisoli</name>
    <dbReference type="NCBI Taxonomy" id="1874115"/>
    <lineage>
        <taxon>Bacteria</taxon>
        <taxon>Pseudomonadati</taxon>
        <taxon>Bacteroidota</taxon>
        <taxon>Sphingobacteriia</taxon>
        <taxon>Sphingobacteriales</taxon>
        <taxon>Sphingobacteriaceae</taxon>
        <taxon>Sphingobacterium</taxon>
    </lineage>
</organism>
<dbReference type="EMBL" id="SUKA01000012">
    <property type="protein sequence ID" value="TJY60162.1"/>
    <property type="molecule type" value="Genomic_DNA"/>
</dbReference>
<dbReference type="OrthoDB" id="9803616at2"/>
<dbReference type="Proteomes" id="UP000309872">
    <property type="component" value="Unassembled WGS sequence"/>
</dbReference>
<keyword evidence="2" id="KW-0325">Glycoprotein</keyword>
<feature type="chain" id="PRO_5020642201" evidence="3">
    <location>
        <begin position="29"/>
        <end position="424"/>
    </location>
</feature>
<evidence type="ECO:0000256" key="3">
    <source>
        <dbReference type="SAM" id="SignalP"/>
    </source>
</evidence>
<gene>
    <name evidence="4" type="ORF">FAZ19_23205</name>
</gene>
<sequence length="424" mass="47631">MLDKRVKRVAILLLVLLLNSSINLNSSAQELDVAKNFGWASGTKGGFGGKVVRVTNLNSTGKGSFLQAIKTKGKRIIVFEVGGIIDMQGHRWILNDPYVTIMGQTAPSPGITFINGGLIIRTHDVIIQHIRVRTGAEVVKQPLDALCTDSYSYNVIIDHCSFMWAVDENLSASGQRFNGKTPNEWRKNTSNRITFSNNIIGEGLLSSVHEKGQHSMGTLVHDNVSDILIMRNLYTNNNDRNALLKGGSRGVFLNNYIFNPGIRSIWFALAESEWKGREKQKSLWSVVGNVVRLGPSSQRDIALFYAKSGPLSVYLDDNRLFNPDGDLSNNIYKGDLQNKSTIKPIWHNGLQVLRSTELEDYIIKNVGARPWDRDDEDKRIIDAVVKRKGAIISSEREVKIKVEHRSSKRIFNEKEWDLKKLKSK</sequence>
<dbReference type="InterPro" id="IPR052063">
    <property type="entry name" value="Polysaccharide_Lyase_1"/>
</dbReference>
<keyword evidence="5" id="KW-1185">Reference proteome</keyword>
<evidence type="ECO:0000256" key="2">
    <source>
        <dbReference type="ARBA" id="ARBA00023180"/>
    </source>
</evidence>
<evidence type="ECO:0000256" key="1">
    <source>
        <dbReference type="ARBA" id="ARBA00022723"/>
    </source>
</evidence>
<evidence type="ECO:0000313" key="4">
    <source>
        <dbReference type="EMBL" id="TJY60162.1"/>
    </source>
</evidence>
<dbReference type="RefSeq" id="WP_136823167.1">
    <property type="nucleotide sequence ID" value="NZ_BMJX01000012.1"/>
</dbReference>
<dbReference type="InterPro" id="IPR011050">
    <property type="entry name" value="Pectin_lyase_fold/virulence"/>
</dbReference>
<dbReference type="SUPFAM" id="SSF51126">
    <property type="entry name" value="Pectin lyase-like"/>
    <property type="match status" value="1"/>
</dbReference>
<dbReference type="PANTHER" id="PTHR42970:SF1">
    <property type="entry name" value="PECTATE LYASE C-RELATED"/>
    <property type="match status" value="1"/>
</dbReference>
<protein>
    <submittedName>
        <fullName evidence="4">Uncharacterized protein</fullName>
    </submittedName>
</protein>
<feature type="signal peptide" evidence="3">
    <location>
        <begin position="1"/>
        <end position="28"/>
    </location>
</feature>
<dbReference type="GO" id="GO:0046872">
    <property type="term" value="F:metal ion binding"/>
    <property type="evidence" value="ECO:0007669"/>
    <property type="project" value="UniProtKB-KW"/>
</dbReference>
<evidence type="ECO:0000313" key="5">
    <source>
        <dbReference type="Proteomes" id="UP000309872"/>
    </source>
</evidence>
<dbReference type="GO" id="GO:0016829">
    <property type="term" value="F:lyase activity"/>
    <property type="evidence" value="ECO:0007669"/>
    <property type="project" value="UniProtKB-KW"/>
</dbReference>
<dbReference type="Gene3D" id="2.160.20.10">
    <property type="entry name" value="Single-stranded right-handed beta-helix, Pectin lyase-like"/>
    <property type="match status" value="1"/>
</dbReference>
<name>A0A4U0GRE0_9SPHI</name>
<comment type="caution">
    <text evidence="4">The sequence shown here is derived from an EMBL/GenBank/DDBJ whole genome shotgun (WGS) entry which is preliminary data.</text>
</comment>
<proteinExistence type="predicted"/>